<dbReference type="KEGG" id="doe:DENOEST_1043"/>
<evidence type="ECO:0000313" key="9">
    <source>
        <dbReference type="EMBL" id="CAB1368208.1"/>
    </source>
</evidence>
<dbReference type="RefSeq" id="WP_145772176.1">
    <property type="nucleotide sequence ID" value="NZ_LR778301.1"/>
</dbReference>
<dbReference type="GO" id="GO:0005886">
    <property type="term" value="C:plasma membrane"/>
    <property type="evidence" value="ECO:0007669"/>
    <property type="project" value="UniProtKB-SubCell"/>
</dbReference>
<evidence type="ECO:0000313" key="10">
    <source>
        <dbReference type="Proteomes" id="UP000515733"/>
    </source>
</evidence>
<keyword evidence="2" id="KW-1003">Cell membrane</keyword>
<dbReference type="AlphaFoldDB" id="A0A6S6Y6R0"/>
<evidence type="ECO:0000256" key="3">
    <source>
        <dbReference type="ARBA" id="ARBA00022692"/>
    </source>
</evidence>
<keyword evidence="10" id="KW-1185">Reference proteome</keyword>
<evidence type="ECO:0000256" key="6">
    <source>
        <dbReference type="ARBA" id="ARBA00038076"/>
    </source>
</evidence>
<keyword evidence="3" id="KW-0812">Transmembrane</keyword>
<proteinExistence type="inferred from homology"/>
<comment type="similarity">
    <text evidence="6">Belongs to the ABC-4 integral membrane protein family.</text>
</comment>
<dbReference type="PANTHER" id="PTHR30572:SF4">
    <property type="entry name" value="ABC TRANSPORTER PERMEASE YTRF"/>
    <property type="match status" value="1"/>
</dbReference>
<gene>
    <name evidence="9" type="ORF">DENOEST_1043</name>
</gene>
<dbReference type="Proteomes" id="UP000515733">
    <property type="component" value="Chromosome"/>
</dbReference>
<evidence type="ECO:0000259" key="7">
    <source>
        <dbReference type="Pfam" id="PF02687"/>
    </source>
</evidence>
<organism evidence="9 10">
    <name type="scientific">Denitratisoma oestradiolicum</name>
    <dbReference type="NCBI Taxonomy" id="311182"/>
    <lineage>
        <taxon>Bacteria</taxon>
        <taxon>Pseudomonadati</taxon>
        <taxon>Pseudomonadota</taxon>
        <taxon>Betaproteobacteria</taxon>
        <taxon>Nitrosomonadales</taxon>
        <taxon>Sterolibacteriaceae</taxon>
        <taxon>Denitratisoma</taxon>
    </lineage>
</organism>
<keyword evidence="5" id="KW-0472">Membrane</keyword>
<protein>
    <submittedName>
        <fullName evidence="9">Peptide ABC transporter permease</fullName>
    </submittedName>
</protein>
<feature type="domain" description="MacB-like periplasmic core" evidence="8">
    <location>
        <begin position="21"/>
        <end position="242"/>
    </location>
</feature>
<accession>A0A6S6Y6R0</accession>
<evidence type="ECO:0000256" key="2">
    <source>
        <dbReference type="ARBA" id="ARBA00022475"/>
    </source>
</evidence>
<keyword evidence="4" id="KW-1133">Transmembrane helix</keyword>
<dbReference type="PANTHER" id="PTHR30572">
    <property type="entry name" value="MEMBRANE COMPONENT OF TRANSPORTER-RELATED"/>
    <property type="match status" value="1"/>
</dbReference>
<reference evidence="9 10" key="1">
    <citation type="submission" date="2020-03" db="EMBL/GenBank/DDBJ databases">
        <authorList>
            <consortium name="Genoscope - CEA"/>
            <person name="William W."/>
        </authorList>
    </citation>
    <scope>NUCLEOTIDE SEQUENCE [LARGE SCALE GENOMIC DNA]</scope>
    <source>
        <strain evidence="10">DSM 16959</strain>
    </source>
</reference>
<feature type="domain" description="ABC3 transporter permease C-terminal" evidence="7">
    <location>
        <begin position="279"/>
        <end position="388"/>
    </location>
</feature>
<evidence type="ECO:0000259" key="8">
    <source>
        <dbReference type="Pfam" id="PF12704"/>
    </source>
</evidence>
<evidence type="ECO:0000256" key="4">
    <source>
        <dbReference type="ARBA" id="ARBA00022989"/>
    </source>
</evidence>
<dbReference type="Pfam" id="PF12704">
    <property type="entry name" value="MacB_PCD"/>
    <property type="match status" value="1"/>
</dbReference>
<dbReference type="InterPro" id="IPR050250">
    <property type="entry name" value="Macrolide_Exporter_MacB"/>
</dbReference>
<dbReference type="EMBL" id="LR778301">
    <property type="protein sequence ID" value="CAB1368208.1"/>
    <property type="molecule type" value="Genomic_DNA"/>
</dbReference>
<dbReference type="OrthoDB" id="4814201at2"/>
<dbReference type="InterPro" id="IPR003838">
    <property type="entry name" value="ABC3_permease_C"/>
</dbReference>
<dbReference type="GO" id="GO:0022857">
    <property type="term" value="F:transmembrane transporter activity"/>
    <property type="evidence" value="ECO:0007669"/>
    <property type="project" value="TreeGrafter"/>
</dbReference>
<dbReference type="InterPro" id="IPR025857">
    <property type="entry name" value="MacB_PCD"/>
</dbReference>
<evidence type="ECO:0000256" key="1">
    <source>
        <dbReference type="ARBA" id="ARBA00004651"/>
    </source>
</evidence>
<evidence type="ECO:0000256" key="5">
    <source>
        <dbReference type="ARBA" id="ARBA00023136"/>
    </source>
</evidence>
<comment type="subcellular location">
    <subcellularLocation>
        <location evidence="1">Cell membrane</location>
        <topology evidence="1">Multi-pass membrane protein</topology>
    </subcellularLocation>
</comment>
<dbReference type="Pfam" id="PF02687">
    <property type="entry name" value="FtsX"/>
    <property type="match status" value="1"/>
</dbReference>
<name>A0A6S6Y6R0_9PROT</name>
<sequence>MLTADFLRFAWQSLTAHRLRTFLSALGIAIGITAVILLTSIGRGLHSFVIDEFTQFGTNIIGITPGHTDTRGGPIGAINTVRPLSIDDALALRRAPHVLATDPTVQGNGDVEFEGKSRRVMIYGVSHAMEQVMRMQVSSGEFLPDDDPRSARAMVVLGAKVARELYGENNPLGTRLRVGGERYRVVGVMEAKGQVLGLDLDDTVYIPVGRALEMFNRESLMEIHLTYEPTAPLAEVEAGIRAVLSARHGREDYTVTPQQKMLETFGTILDAITFAVAAIGGISLLVGGIGILTILTIAVSERTAEIGLLRAIGATRQRILLIFLGEAAVLAGLGGAVGLGLGWALALVLKLALPALPLETPWSYALAAELMAVSVGLAAGVLPARRAALLDPLEALRSE</sequence>